<reference evidence="2" key="1">
    <citation type="submission" date="2021-05" db="EMBL/GenBank/DDBJ databases">
        <authorList>
            <person name="Alioto T."/>
            <person name="Alioto T."/>
            <person name="Gomez Garrido J."/>
        </authorList>
    </citation>
    <scope>NUCLEOTIDE SEQUENCE</scope>
</reference>
<evidence type="ECO:0000313" key="2">
    <source>
        <dbReference type="EMBL" id="CAG6737174.1"/>
    </source>
</evidence>
<sequence>MVYSCHYIKQIISWIHIIYLLDFFKKPISAHKEMPYNSFSLLFFQNFFRFFVNNFVFIPFHKVIWIIDPSLHEVLFLCPEFITKFVIPMVTNGLLLFFLYNFRRFFIDH</sequence>
<keyword evidence="1" id="KW-0812">Transmembrane</keyword>
<protein>
    <submittedName>
        <fullName evidence="2">Uncharacterized protein</fullName>
    </submittedName>
</protein>
<organism evidence="2">
    <name type="scientific">Cacopsylla melanoneura</name>
    <dbReference type="NCBI Taxonomy" id="428564"/>
    <lineage>
        <taxon>Eukaryota</taxon>
        <taxon>Metazoa</taxon>
        <taxon>Ecdysozoa</taxon>
        <taxon>Arthropoda</taxon>
        <taxon>Hexapoda</taxon>
        <taxon>Insecta</taxon>
        <taxon>Pterygota</taxon>
        <taxon>Neoptera</taxon>
        <taxon>Paraneoptera</taxon>
        <taxon>Hemiptera</taxon>
        <taxon>Sternorrhyncha</taxon>
        <taxon>Psylloidea</taxon>
        <taxon>Psyllidae</taxon>
        <taxon>Psyllinae</taxon>
        <taxon>Cacopsylla</taxon>
    </lineage>
</organism>
<proteinExistence type="predicted"/>
<dbReference type="EMBL" id="HBUF01402148">
    <property type="protein sequence ID" value="CAG6737174.1"/>
    <property type="molecule type" value="Transcribed_RNA"/>
</dbReference>
<evidence type="ECO:0000256" key="1">
    <source>
        <dbReference type="SAM" id="Phobius"/>
    </source>
</evidence>
<keyword evidence="1" id="KW-0472">Membrane</keyword>
<name>A0A8D9E2R4_9HEMI</name>
<feature type="transmembrane region" description="Helical" evidence="1">
    <location>
        <begin position="81"/>
        <end position="102"/>
    </location>
</feature>
<feature type="transmembrane region" description="Helical" evidence="1">
    <location>
        <begin position="36"/>
        <end position="61"/>
    </location>
</feature>
<keyword evidence="1" id="KW-1133">Transmembrane helix</keyword>
<dbReference type="AlphaFoldDB" id="A0A8D9E2R4"/>
<accession>A0A8D9E2R4</accession>